<dbReference type="InterPro" id="IPR044668">
    <property type="entry name" value="PuuD-like"/>
</dbReference>
<dbReference type="KEGG" id="gog:C1280_19020"/>
<dbReference type="Proteomes" id="UP000245802">
    <property type="component" value="Chromosome"/>
</dbReference>
<dbReference type="FunFam" id="3.40.50.880:FF:000030">
    <property type="entry name" value="Gamma-glutamyl-gamma-aminobutyrate hydrolase PuuD"/>
    <property type="match status" value="1"/>
</dbReference>
<dbReference type="SUPFAM" id="SSF52317">
    <property type="entry name" value="Class I glutamine amidotransferase-like"/>
    <property type="match status" value="1"/>
</dbReference>
<comment type="function">
    <text evidence="3">Involved in the breakdown of putrescine via hydrolysis of the gamma-glutamyl linkage of gamma-glutamyl-gamma-aminobutyrate.</text>
</comment>
<reference evidence="6 7" key="1">
    <citation type="submission" date="2018-01" db="EMBL/GenBank/DDBJ databases">
        <title>G. obscuriglobus.</title>
        <authorList>
            <person name="Franke J."/>
            <person name="Blomberg W."/>
            <person name="Selmecki A."/>
        </authorList>
    </citation>
    <scope>NUCLEOTIDE SEQUENCE [LARGE SCALE GENOMIC DNA]</scope>
    <source>
        <strain evidence="6 7">DSM 5831</strain>
    </source>
</reference>
<dbReference type="PANTHER" id="PTHR43235:SF1">
    <property type="entry name" value="GLUTAMINE AMIDOTRANSFERASE PB2B2.05-RELATED"/>
    <property type="match status" value="1"/>
</dbReference>
<evidence type="ECO:0000256" key="4">
    <source>
        <dbReference type="ARBA" id="ARBA00060634"/>
    </source>
</evidence>
<dbReference type="GO" id="GO:0006598">
    <property type="term" value="P:polyamine catabolic process"/>
    <property type="evidence" value="ECO:0007669"/>
    <property type="project" value="TreeGrafter"/>
</dbReference>
<proteinExistence type="inferred from homology"/>
<dbReference type="Gene3D" id="3.40.50.880">
    <property type="match status" value="1"/>
</dbReference>
<dbReference type="InterPro" id="IPR029062">
    <property type="entry name" value="Class_I_gatase-like"/>
</dbReference>
<dbReference type="OrthoDB" id="9813383at2"/>
<evidence type="ECO:0000313" key="7">
    <source>
        <dbReference type="Proteomes" id="UP000245802"/>
    </source>
</evidence>
<evidence type="ECO:0000256" key="2">
    <source>
        <dbReference type="ARBA" id="ARBA00052718"/>
    </source>
</evidence>
<dbReference type="GO" id="GO:0005829">
    <property type="term" value="C:cytosol"/>
    <property type="evidence" value="ECO:0007669"/>
    <property type="project" value="TreeGrafter"/>
</dbReference>
<sequence length="249" mass="27017">MSSRRPVIGIATQTLPAVPGERQACWLMGRSYIEELRKVGAVPWVIPLVPHDPDTLQEIFNRLDGVFITGGVDVDPSRYGEPKTELCGTTDTDRDAVEIALLKHALAAKLPVLAVCRGIQILNVTCGGTLYQDVHAQVPAALKHDFFPTPDRPSRKYLAHDITVKAGSRMRNILGDAVVPVNSMHHQAIKDLAPRLAATAFAPDGIIEGVEGVDDQYVVAVQWHPEELTETQPGMARLFTTFAQAASAA</sequence>
<evidence type="ECO:0000256" key="1">
    <source>
        <dbReference type="ARBA" id="ARBA00011083"/>
    </source>
</evidence>
<dbReference type="RefSeq" id="WP_109571098.1">
    <property type="nucleotide sequence ID" value="NZ_CP025958.1"/>
</dbReference>
<protein>
    <recommendedName>
        <fullName evidence="5">gamma-glutamyl-gamma-aminobutyrate hydrolase</fullName>
        <ecNumber evidence="5">3.5.1.94</ecNumber>
    </recommendedName>
</protein>
<dbReference type="EMBL" id="CP025958">
    <property type="protein sequence ID" value="AWM38867.1"/>
    <property type="molecule type" value="Genomic_DNA"/>
</dbReference>
<dbReference type="PROSITE" id="PS51273">
    <property type="entry name" value="GATASE_TYPE_1"/>
    <property type="match status" value="1"/>
</dbReference>
<dbReference type="Pfam" id="PF07722">
    <property type="entry name" value="Peptidase_C26"/>
    <property type="match status" value="1"/>
</dbReference>
<dbReference type="CDD" id="cd01745">
    <property type="entry name" value="GATase1_2"/>
    <property type="match status" value="1"/>
</dbReference>
<name>A0A2Z3H5C4_9BACT</name>
<keyword evidence="7" id="KW-1185">Reference proteome</keyword>
<evidence type="ECO:0000313" key="6">
    <source>
        <dbReference type="EMBL" id="AWM38867.1"/>
    </source>
</evidence>
<dbReference type="InterPro" id="IPR011697">
    <property type="entry name" value="Peptidase_C26"/>
</dbReference>
<dbReference type="PANTHER" id="PTHR43235">
    <property type="entry name" value="GLUTAMINE AMIDOTRANSFERASE PB2B2.05-RELATED"/>
    <property type="match status" value="1"/>
</dbReference>
<dbReference type="EC" id="3.5.1.94" evidence="5"/>
<comment type="catalytic activity">
    <reaction evidence="2">
        <text>4-(gamma-L-glutamylamino)butanoate + H2O = 4-aminobutanoate + L-glutamate</text>
        <dbReference type="Rhea" id="RHEA:19737"/>
        <dbReference type="ChEBI" id="CHEBI:15377"/>
        <dbReference type="ChEBI" id="CHEBI:29985"/>
        <dbReference type="ChEBI" id="CHEBI:58800"/>
        <dbReference type="ChEBI" id="CHEBI:59888"/>
        <dbReference type="EC" id="3.5.1.94"/>
    </reaction>
</comment>
<dbReference type="AlphaFoldDB" id="A0A2Z3H5C4"/>
<dbReference type="GO" id="GO:0033969">
    <property type="term" value="F:gamma-glutamyl-gamma-aminobutyrate hydrolase activity"/>
    <property type="evidence" value="ECO:0007669"/>
    <property type="project" value="UniProtKB-EC"/>
</dbReference>
<gene>
    <name evidence="6" type="ORF">C1280_19020</name>
</gene>
<accession>A0A2Z3H5C4</accession>
<organism evidence="6 7">
    <name type="scientific">Gemmata obscuriglobus</name>
    <dbReference type="NCBI Taxonomy" id="114"/>
    <lineage>
        <taxon>Bacteria</taxon>
        <taxon>Pseudomonadati</taxon>
        <taxon>Planctomycetota</taxon>
        <taxon>Planctomycetia</taxon>
        <taxon>Gemmatales</taxon>
        <taxon>Gemmataceae</taxon>
        <taxon>Gemmata</taxon>
    </lineage>
</organism>
<comment type="similarity">
    <text evidence="1">Belongs to the peptidase C26 family.</text>
</comment>
<comment type="pathway">
    <text evidence="4">Amine and polyamine degradation; putrescine degradation; 4-aminobutanoate from putrescine: step 4/4.</text>
</comment>
<evidence type="ECO:0000256" key="3">
    <source>
        <dbReference type="ARBA" id="ARBA00055068"/>
    </source>
</evidence>
<evidence type="ECO:0000256" key="5">
    <source>
        <dbReference type="ARBA" id="ARBA00066788"/>
    </source>
</evidence>